<evidence type="ECO:0000313" key="2">
    <source>
        <dbReference type="EMBL" id="CAF1220253.1"/>
    </source>
</evidence>
<proteinExistence type="predicted"/>
<organism evidence="2 4">
    <name type="scientific">Didymodactylos carnosus</name>
    <dbReference type="NCBI Taxonomy" id="1234261"/>
    <lineage>
        <taxon>Eukaryota</taxon>
        <taxon>Metazoa</taxon>
        <taxon>Spiralia</taxon>
        <taxon>Gnathifera</taxon>
        <taxon>Rotifera</taxon>
        <taxon>Eurotatoria</taxon>
        <taxon>Bdelloidea</taxon>
        <taxon>Philodinida</taxon>
        <taxon>Philodinidae</taxon>
        <taxon>Didymodactylos</taxon>
    </lineage>
</organism>
<evidence type="ECO:0000256" key="1">
    <source>
        <dbReference type="SAM" id="Phobius"/>
    </source>
</evidence>
<dbReference type="Proteomes" id="UP000663829">
    <property type="component" value="Unassembled WGS sequence"/>
</dbReference>
<name>A0A814XTI8_9BILA</name>
<accession>A0A814XTI8</accession>
<gene>
    <name evidence="2" type="ORF">GPM918_LOCUS24650</name>
    <name evidence="3" type="ORF">SRO942_LOCUS24651</name>
</gene>
<dbReference type="Proteomes" id="UP000681722">
    <property type="component" value="Unassembled WGS sequence"/>
</dbReference>
<feature type="transmembrane region" description="Helical" evidence="1">
    <location>
        <begin position="96"/>
        <end position="118"/>
    </location>
</feature>
<feature type="non-terminal residue" evidence="2">
    <location>
        <position position="1"/>
    </location>
</feature>
<dbReference type="OrthoDB" id="10063900at2759"/>
<keyword evidence="1" id="KW-0472">Membrane</keyword>
<evidence type="ECO:0000313" key="4">
    <source>
        <dbReference type="Proteomes" id="UP000663829"/>
    </source>
</evidence>
<protein>
    <submittedName>
        <fullName evidence="2">Uncharacterized protein</fullName>
    </submittedName>
</protein>
<dbReference type="EMBL" id="CAJNOQ010009273">
    <property type="protein sequence ID" value="CAF1220253.1"/>
    <property type="molecule type" value="Genomic_DNA"/>
</dbReference>
<dbReference type="EMBL" id="CAJOBC010009274">
    <property type="protein sequence ID" value="CAF3983667.1"/>
    <property type="molecule type" value="Genomic_DNA"/>
</dbReference>
<keyword evidence="4" id="KW-1185">Reference proteome</keyword>
<dbReference type="AlphaFoldDB" id="A0A814XTI8"/>
<keyword evidence="1" id="KW-0812">Transmembrane</keyword>
<reference evidence="2" key="1">
    <citation type="submission" date="2021-02" db="EMBL/GenBank/DDBJ databases">
        <authorList>
            <person name="Nowell W R."/>
        </authorList>
    </citation>
    <scope>NUCLEOTIDE SEQUENCE</scope>
</reference>
<evidence type="ECO:0000313" key="3">
    <source>
        <dbReference type="EMBL" id="CAF3983667.1"/>
    </source>
</evidence>
<sequence length="269" mass="31449">KQCVPYCSVSHERCRTDKETYDSYFATWSVVYEMKKNDDNATTTIQHGKINKPKKFYSDADARDEYPVVSTETCYYNTKNYAETQWKLPSVRAQKIVILFAVDVMVISVGILGGLRWVECCRHHVSIDRLQLEIELLKQLQASNLLSGIEWKQYDTKALKLFVKNGIKEAHDELKLRQIDNPAELRRKYEDLDFVRRLYIYEYLMIDRQNYLLRPLDKPLTSKRRRLSSTDDIPIILLTFCTLVSSACAIEIRTKDYFNPTACYGIALI</sequence>
<keyword evidence="1" id="KW-1133">Transmembrane helix</keyword>
<comment type="caution">
    <text evidence="2">The sequence shown here is derived from an EMBL/GenBank/DDBJ whole genome shotgun (WGS) entry which is preliminary data.</text>
</comment>